<feature type="signal peptide" evidence="2">
    <location>
        <begin position="1"/>
        <end position="18"/>
    </location>
</feature>
<feature type="region of interest" description="Disordered" evidence="1">
    <location>
        <begin position="200"/>
        <end position="234"/>
    </location>
</feature>
<reference evidence="3 4" key="1">
    <citation type="journal article" date="2018" name="IMA Fungus">
        <title>IMA Genome-F 9: Draft genome sequence of Annulohypoxylon stygium, Aspergillus mulundensis, Berkeleyomyces basicola (syn. Thielaviopsis basicola), Ceratocystis smalleyi, two Cercospora beticola strains, Coleophoma cylindrospora, Fusarium fracticaudum, Phialophora cf. hyalina, and Morchella septimelata.</title>
        <authorList>
            <person name="Wingfield B.D."/>
            <person name="Bills G.F."/>
            <person name="Dong Y."/>
            <person name="Huang W."/>
            <person name="Nel W.J."/>
            <person name="Swalarsk-Parry B.S."/>
            <person name="Vaghefi N."/>
            <person name="Wilken P.M."/>
            <person name="An Z."/>
            <person name="de Beer Z.W."/>
            <person name="De Vos L."/>
            <person name="Chen L."/>
            <person name="Duong T.A."/>
            <person name="Gao Y."/>
            <person name="Hammerbacher A."/>
            <person name="Kikkert J.R."/>
            <person name="Li Y."/>
            <person name="Li H."/>
            <person name="Li K."/>
            <person name="Li Q."/>
            <person name="Liu X."/>
            <person name="Ma X."/>
            <person name="Naidoo K."/>
            <person name="Pethybridge S.J."/>
            <person name="Sun J."/>
            <person name="Steenkamp E.T."/>
            <person name="van der Nest M.A."/>
            <person name="van Wyk S."/>
            <person name="Wingfield M.J."/>
            <person name="Xiong C."/>
            <person name="Yue Q."/>
            <person name="Zhang X."/>
        </authorList>
    </citation>
    <scope>NUCLEOTIDE SEQUENCE [LARGE SCALE GENOMIC DNA]</scope>
    <source>
        <strain evidence="3 4">BP5796</strain>
    </source>
</reference>
<evidence type="ECO:0000256" key="1">
    <source>
        <dbReference type="SAM" id="MobiDB-lite"/>
    </source>
</evidence>
<accession>A0A3D8SHQ5</accession>
<feature type="region of interest" description="Disordered" evidence="1">
    <location>
        <begin position="29"/>
        <end position="50"/>
    </location>
</feature>
<evidence type="ECO:0000313" key="4">
    <source>
        <dbReference type="Proteomes" id="UP000256328"/>
    </source>
</evidence>
<organism evidence="3 4">
    <name type="scientific">Coleophoma crateriformis</name>
    <dbReference type="NCBI Taxonomy" id="565419"/>
    <lineage>
        <taxon>Eukaryota</taxon>
        <taxon>Fungi</taxon>
        <taxon>Dikarya</taxon>
        <taxon>Ascomycota</taxon>
        <taxon>Pezizomycotina</taxon>
        <taxon>Leotiomycetes</taxon>
        <taxon>Helotiales</taxon>
        <taxon>Dermateaceae</taxon>
        <taxon>Coleophoma</taxon>
    </lineage>
</organism>
<evidence type="ECO:0000256" key="2">
    <source>
        <dbReference type="SAM" id="SignalP"/>
    </source>
</evidence>
<dbReference type="AlphaFoldDB" id="A0A3D8SHQ5"/>
<name>A0A3D8SHQ5_9HELO</name>
<dbReference type="OrthoDB" id="4766847at2759"/>
<comment type="caution">
    <text evidence="3">The sequence shown here is derived from an EMBL/GenBank/DDBJ whole genome shotgun (WGS) entry which is preliminary data.</text>
</comment>
<feature type="chain" id="PRO_5017790401" evidence="2">
    <location>
        <begin position="19"/>
        <end position="258"/>
    </location>
</feature>
<keyword evidence="2" id="KW-0732">Signal</keyword>
<keyword evidence="4" id="KW-1185">Reference proteome</keyword>
<dbReference type="EMBL" id="PDLN01000005">
    <property type="protein sequence ID" value="RDW85877.1"/>
    <property type="molecule type" value="Genomic_DNA"/>
</dbReference>
<evidence type="ECO:0000313" key="3">
    <source>
        <dbReference type="EMBL" id="RDW85877.1"/>
    </source>
</evidence>
<gene>
    <name evidence="3" type="ORF">BP5796_04202</name>
</gene>
<protein>
    <submittedName>
        <fullName evidence="3">Uncharacterized protein</fullName>
    </submittedName>
</protein>
<proteinExistence type="predicted"/>
<dbReference type="Proteomes" id="UP000256328">
    <property type="component" value="Unassembled WGS sequence"/>
</dbReference>
<sequence>MLLSMTAVLLAVLPFSLAQSTCTTSNAITWPPSSSSSGSGGSSTGSGGSSAGSGDLAQACDLICAGDATCLKSCNSDPCAEQYPNDAAGLAACYKIQQQGDCNILGGSACGKLKTRAATKFTCSSSQTCYVYTDGSLFCLNPSSGDYVDDVGGHGNVNTGVYTGPDGEKTTVLAGQTATAQESATSTAKSAGSKATSTASSKTAVASGTKTSTSTSATGTSTTGASAAAASTTGTSGVEKLNAGSVMGALGLVAALVL</sequence>
<feature type="compositionally biased region" description="Gly residues" evidence="1">
    <location>
        <begin position="38"/>
        <end position="50"/>
    </location>
</feature>